<dbReference type="InterPro" id="IPR013040">
    <property type="entry name" value="Coatomer_gsu_app_Ig-like_dom"/>
</dbReference>
<gene>
    <name evidence="14" type="primary">COPG1</name>
    <name evidence="14" type="ORF">HERIO_959</name>
</gene>
<evidence type="ECO:0000256" key="6">
    <source>
        <dbReference type="ARBA" id="ARBA00022737"/>
    </source>
</evidence>
<name>A0A1X0QBN7_9MICR</name>
<dbReference type="GO" id="GO:0000139">
    <property type="term" value="C:Golgi membrane"/>
    <property type="evidence" value="ECO:0007669"/>
    <property type="project" value="UniProtKB-SubCell"/>
</dbReference>
<evidence type="ECO:0000256" key="4">
    <source>
        <dbReference type="ARBA" id="ARBA00022448"/>
    </source>
</evidence>
<keyword evidence="7" id="KW-0931">ER-Golgi transport</keyword>
<evidence type="ECO:0000256" key="3">
    <source>
        <dbReference type="ARBA" id="ARBA00010720"/>
    </source>
</evidence>
<evidence type="ECO:0000256" key="8">
    <source>
        <dbReference type="ARBA" id="ARBA00022927"/>
    </source>
</evidence>
<organism evidence="14 15">
    <name type="scientific">Hepatospora eriocheir</name>
    <dbReference type="NCBI Taxonomy" id="1081669"/>
    <lineage>
        <taxon>Eukaryota</taxon>
        <taxon>Fungi</taxon>
        <taxon>Fungi incertae sedis</taxon>
        <taxon>Microsporidia</taxon>
        <taxon>Hepatosporidae</taxon>
        <taxon>Hepatospora</taxon>
    </lineage>
</organism>
<dbReference type="GO" id="GO:0005198">
    <property type="term" value="F:structural molecule activity"/>
    <property type="evidence" value="ECO:0007669"/>
    <property type="project" value="InterPro"/>
</dbReference>
<evidence type="ECO:0000256" key="2">
    <source>
        <dbReference type="ARBA" id="ARBA00004347"/>
    </source>
</evidence>
<keyword evidence="8" id="KW-0653">Protein transport</keyword>
<sequence length="714" mass="83079">MTFQLEVFKPSQIIKMLNKCTDKFPVVTRDCVKVIILLIYSLQHHKLDEGQREMILVTLTKMFNNTEYYLKNCIMVALLEISDNNNEAGIICINCLIKDIDSKGFSKRPHLKNLGLRCLYSNLPQKMFYDFEKYIKQATLAPTGYDNAVILASEYLKNYDVVKKVNYDISDYHQSLINSLPINKYSGLLELKKIAKYESNLERLSNYLELDTDDQLFLEACKVLTMVRPEKVSRFVDVAVRSLKVFLRSSEIKQFAAIRILSKLSFTFPLKVSRANREIEDLIHSSNRSLGVLSIITLIRTGNQESVKKLSYKLEPYMESMPMEYSILALDTMEKLAKTEFKDFLRFLKKMMVDTKNSMVFKKYILSKFKSLMKKIDQKQKISIINYLCSYIEDPDYYQLTMDILGIIGSSLENKKELIHVYNRLILDNDHVKNCAIQTLYDLDIKFNTLETVDNFRFSNNSFVSFLKRNKNLKRGEFDMNELGEYKEDVMNYLNKEEESDEEDDYVPLKICREIDLTDKKSDFIITLIKKIFPDKCVLEFTVQSNFDKVVLQGGRITLEGNKDKYSVDVDSDGVYEIEVPFGTKGLYNGVFEYFIGLKDDTEDVENDLINLEPFTLTVLDFTKPEENLEKIQNSIKIKKQLKCNYDEVISQVVKVSNLYLEADSNNFSLSGQYNQLPILIEGKVYQKGRVSDMNMEIFCDDKNILKEIVEIFE</sequence>
<evidence type="ECO:0000256" key="5">
    <source>
        <dbReference type="ARBA" id="ARBA00022490"/>
    </source>
</evidence>
<dbReference type="Gene3D" id="1.25.10.10">
    <property type="entry name" value="Leucine-rich Repeat Variant"/>
    <property type="match status" value="1"/>
</dbReference>
<reference evidence="14 15" key="1">
    <citation type="journal article" date="2017" name="Environ. Microbiol.">
        <title>Decay of the glycolytic pathway and adaptation to intranuclear parasitism within Enterocytozoonidae microsporidia.</title>
        <authorList>
            <person name="Wiredu Boakye D."/>
            <person name="Jaroenlak P."/>
            <person name="Prachumwat A."/>
            <person name="Williams T.A."/>
            <person name="Bateman K.S."/>
            <person name="Itsathitphaisarn O."/>
            <person name="Sritunyalucksana K."/>
            <person name="Paszkiewicz K.H."/>
            <person name="Moore K.A."/>
            <person name="Stentiford G.D."/>
            <person name="Williams B.A."/>
        </authorList>
    </citation>
    <scope>NUCLEOTIDE SEQUENCE [LARGE SCALE GENOMIC DNA]</scope>
    <source>
        <strain evidence="14 15">GB1</strain>
    </source>
</reference>
<dbReference type="EMBL" id="LVKB01000038">
    <property type="protein sequence ID" value="ORD97142.1"/>
    <property type="molecule type" value="Genomic_DNA"/>
</dbReference>
<keyword evidence="6" id="KW-0677">Repeat</keyword>
<dbReference type="Pfam" id="PF08752">
    <property type="entry name" value="COP-gamma_platf"/>
    <property type="match status" value="1"/>
</dbReference>
<dbReference type="Proteomes" id="UP000192356">
    <property type="component" value="Unassembled WGS sequence"/>
</dbReference>
<keyword evidence="11" id="KW-0968">Cytoplasmic vesicle</keyword>
<evidence type="ECO:0000259" key="12">
    <source>
        <dbReference type="Pfam" id="PF01602"/>
    </source>
</evidence>
<keyword evidence="10" id="KW-0472">Membrane</keyword>
<evidence type="ECO:0000313" key="15">
    <source>
        <dbReference type="Proteomes" id="UP000192356"/>
    </source>
</evidence>
<dbReference type="GO" id="GO:0005793">
    <property type="term" value="C:endoplasmic reticulum-Golgi intermediate compartment"/>
    <property type="evidence" value="ECO:0007669"/>
    <property type="project" value="TreeGrafter"/>
</dbReference>
<dbReference type="GO" id="GO:0006888">
    <property type="term" value="P:endoplasmic reticulum to Golgi vesicle-mediated transport"/>
    <property type="evidence" value="ECO:0007669"/>
    <property type="project" value="TreeGrafter"/>
</dbReference>
<keyword evidence="9" id="KW-0333">Golgi apparatus</keyword>
<dbReference type="AlphaFoldDB" id="A0A1X0QBN7"/>
<comment type="subcellular location">
    <subcellularLocation>
        <location evidence="2">Cytoplasmic vesicle</location>
        <location evidence="2">COPI-coated vesicle membrane</location>
        <topology evidence="2">Peripheral membrane protein</topology>
        <orientation evidence="2">Cytoplasmic side</orientation>
    </subcellularLocation>
    <subcellularLocation>
        <location evidence="1">Golgi apparatus membrane</location>
        <topology evidence="1">Peripheral membrane protein</topology>
        <orientation evidence="1">Cytoplasmic side</orientation>
    </subcellularLocation>
</comment>
<evidence type="ECO:0000256" key="1">
    <source>
        <dbReference type="ARBA" id="ARBA00004255"/>
    </source>
</evidence>
<dbReference type="OrthoDB" id="1074925at2759"/>
<dbReference type="VEuPathDB" id="MicrosporidiaDB:A0H76_140"/>
<evidence type="ECO:0000256" key="7">
    <source>
        <dbReference type="ARBA" id="ARBA00022892"/>
    </source>
</evidence>
<comment type="caution">
    <text evidence="14">The sequence shown here is derived from an EMBL/GenBank/DDBJ whole genome shotgun (WGS) entry which is preliminary data.</text>
</comment>
<proteinExistence type="inferred from homology"/>
<dbReference type="VEuPathDB" id="MicrosporidiaDB:HERIO_959"/>
<keyword evidence="5" id="KW-0963">Cytoplasm</keyword>
<dbReference type="PANTHER" id="PTHR10261:SF0">
    <property type="entry name" value="COATOMER SUBUNIT GAMMA-2"/>
    <property type="match status" value="1"/>
</dbReference>
<evidence type="ECO:0000256" key="10">
    <source>
        <dbReference type="ARBA" id="ARBA00023136"/>
    </source>
</evidence>
<evidence type="ECO:0000313" key="14">
    <source>
        <dbReference type="EMBL" id="ORD97142.1"/>
    </source>
</evidence>
<dbReference type="SUPFAM" id="SSF48371">
    <property type="entry name" value="ARM repeat"/>
    <property type="match status" value="1"/>
</dbReference>
<dbReference type="Pfam" id="PF01602">
    <property type="entry name" value="Adaptin_N"/>
    <property type="match status" value="1"/>
</dbReference>
<feature type="domain" description="Clathrin/coatomer adaptor adaptin-like N-terminal" evidence="12">
    <location>
        <begin position="198"/>
        <end position="452"/>
    </location>
</feature>
<protein>
    <submittedName>
        <fullName evidence="14">COPG1</fullName>
    </submittedName>
</protein>
<evidence type="ECO:0000256" key="9">
    <source>
        <dbReference type="ARBA" id="ARBA00023034"/>
    </source>
</evidence>
<dbReference type="InterPro" id="IPR013041">
    <property type="entry name" value="Clathrin_app_Ig-like_sf"/>
</dbReference>
<dbReference type="SUPFAM" id="SSF49348">
    <property type="entry name" value="Clathrin adaptor appendage domain"/>
    <property type="match status" value="1"/>
</dbReference>
<keyword evidence="4" id="KW-0813">Transport</keyword>
<dbReference type="InterPro" id="IPR016024">
    <property type="entry name" value="ARM-type_fold"/>
</dbReference>
<comment type="similarity">
    <text evidence="3">Belongs to the COPG family.</text>
</comment>
<dbReference type="GO" id="GO:0005783">
    <property type="term" value="C:endoplasmic reticulum"/>
    <property type="evidence" value="ECO:0007669"/>
    <property type="project" value="TreeGrafter"/>
</dbReference>
<dbReference type="PANTHER" id="PTHR10261">
    <property type="entry name" value="COATOMER SUBUNIT GAMMA"/>
    <property type="match status" value="1"/>
</dbReference>
<dbReference type="InterPro" id="IPR011989">
    <property type="entry name" value="ARM-like"/>
</dbReference>
<feature type="domain" description="Coatomer gamma subunit appendage Ig-like subdomain" evidence="13">
    <location>
        <begin position="509"/>
        <end position="563"/>
    </location>
</feature>
<dbReference type="GO" id="GO:0030126">
    <property type="term" value="C:COPI vesicle coat"/>
    <property type="evidence" value="ECO:0007669"/>
    <property type="project" value="InterPro"/>
</dbReference>
<dbReference type="InterPro" id="IPR002553">
    <property type="entry name" value="Clathrin/coatomer_adapt-like_N"/>
</dbReference>
<dbReference type="GO" id="GO:0006886">
    <property type="term" value="P:intracellular protein transport"/>
    <property type="evidence" value="ECO:0007669"/>
    <property type="project" value="InterPro"/>
</dbReference>
<evidence type="ECO:0000256" key="11">
    <source>
        <dbReference type="ARBA" id="ARBA00023329"/>
    </source>
</evidence>
<dbReference type="InterPro" id="IPR017106">
    <property type="entry name" value="Coatomer_gsu"/>
</dbReference>
<dbReference type="GO" id="GO:0006891">
    <property type="term" value="P:intra-Golgi vesicle-mediated transport"/>
    <property type="evidence" value="ECO:0007669"/>
    <property type="project" value="TreeGrafter"/>
</dbReference>
<accession>A0A1X0QBN7</accession>
<evidence type="ECO:0000259" key="13">
    <source>
        <dbReference type="Pfam" id="PF08752"/>
    </source>
</evidence>
<keyword evidence="15" id="KW-1185">Reference proteome</keyword>
<dbReference type="GO" id="GO:0009306">
    <property type="term" value="P:protein secretion"/>
    <property type="evidence" value="ECO:0007669"/>
    <property type="project" value="TreeGrafter"/>
</dbReference>